<organism evidence="4 5">
    <name type="scientific">Gilvimarinus xylanilyticus</name>
    <dbReference type="NCBI Taxonomy" id="2944139"/>
    <lineage>
        <taxon>Bacteria</taxon>
        <taxon>Pseudomonadati</taxon>
        <taxon>Pseudomonadota</taxon>
        <taxon>Gammaproteobacteria</taxon>
        <taxon>Cellvibrionales</taxon>
        <taxon>Cellvibrionaceae</taxon>
        <taxon>Gilvimarinus</taxon>
    </lineage>
</organism>
<dbReference type="CDD" id="cd04301">
    <property type="entry name" value="NAT_SF"/>
    <property type="match status" value="1"/>
</dbReference>
<keyword evidence="5" id="KW-1185">Reference proteome</keyword>
<dbReference type="GO" id="GO:0016747">
    <property type="term" value="F:acyltransferase activity, transferring groups other than amino-acyl groups"/>
    <property type="evidence" value="ECO:0007669"/>
    <property type="project" value="InterPro"/>
</dbReference>
<dbReference type="RefSeq" id="WP_253968137.1">
    <property type="nucleotide sequence ID" value="NZ_JAMFTH010000003.1"/>
</dbReference>
<reference evidence="4" key="2">
    <citation type="submission" date="2023-01" db="EMBL/GenBank/DDBJ databases">
        <title>Gilvimarinus xylanilyticus HB14 isolated from Caulerpa lentillifera aquaculture base in Hainan, China.</title>
        <authorList>
            <person name="Zhang Y.-J."/>
        </authorList>
    </citation>
    <scope>NUCLEOTIDE SEQUENCE</scope>
    <source>
        <strain evidence="4">HB14</strain>
    </source>
</reference>
<dbReference type="EMBL" id="JAMFTH010000003">
    <property type="protein sequence ID" value="MCP8899840.1"/>
    <property type="molecule type" value="Genomic_DNA"/>
</dbReference>
<dbReference type="PROSITE" id="PS51186">
    <property type="entry name" value="GNAT"/>
    <property type="match status" value="1"/>
</dbReference>
<gene>
    <name evidence="4" type="ORF">M6D89_11075</name>
</gene>
<reference evidence="4" key="1">
    <citation type="submission" date="2022-05" db="EMBL/GenBank/DDBJ databases">
        <authorList>
            <person name="Sun H.-N."/>
        </authorList>
    </citation>
    <scope>NUCLEOTIDE SEQUENCE</scope>
    <source>
        <strain evidence="4">HB14</strain>
    </source>
</reference>
<name>A0A9X2I3T2_9GAMM</name>
<evidence type="ECO:0000313" key="5">
    <source>
        <dbReference type="Proteomes" id="UP001139319"/>
    </source>
</evidence>
<comment type="caution">
    <text evidence="4">The sequence shown here is derived from an EMBL/GenBank/DDBJ whole genome shotgun (WGS) entry which is preliminary data.</text>
</comment>
<protein>
    <submittedName>
        <fullName evidence="4">GNAT family N-acetyltransferase</fullName>
    </submittedName>
</protein>
<dbReference type="Gene3D" id="3.40.630.30">
    <property type="match status" value="1"/>
</dbReference>
<sequence length="158" mass="17546">MITIIRADYNKRQHGDDILTLLDAYARDPMGGGQPLSVYTREHLISQLAQYNGISLIAYNGGKAVGLLNAFTGFSTFACKPLINIHDLTVLPDYRGRGISMLLLNKIEEIARENDCCKLTLEILSGNKIAASAYKKFGFSGYELDPQAGRAEFWEKKI</sequence>
<evidence type="ECO:0000259" key="3">
    <source>
        <dbReference type="PROSITE" id="PS51186"/>
    </source>
</evidence>
<proteinExistence type="predicted"/>
<keyword evidence="2" id="KW-0012">Acyltransferase</keyword>
<feature type="domain" description="N-acetyltransferase" evidence="3">
    <location>
        <begin position="2"/>
        <end position="158"/>
    </location>
</feature>
<dbReference type="AlphaFoldDB" id="A0A9X2I3T2"/>
<dbReference type="InterPro" id="IPR016181">
    <property type="entry name" value="Acyl_CoA_acyltransferase"/>
</dbReference>
<dbReference type="PANTHER" id="PTHR43420">
    <property type="entry name" value="ACETYLTRANSFERASE"/>
    <property type="match status" value="1"/>
</dbReference>
<dbReference type="PANTHER" id="PTHR43420:SF47">
    <property type="entry name" value="N-ACETYLTRANSFERASE DOMAIN-CONTAINING PROTEIN"/>
    <property type="match status" value="1"/>
</dbReference>
<dbReference type="SUPFAM" id="SSF55729">
    <property type="entry name" value="Acyl-CoA N-acyltransferases (Nat)"/>
    <property type="match status" value="1"/>
</dbReference>
<evidence type="ECO:0000313" key="4">
    <source>
        <dbReference type="EMBL" id="MCP8899840.1"/>
    </source>
</evidence>
<dbReference type="InterPro" id="IPR050680">
    <property type="entry name" value="YpeA/RimI_acetyltransf"/>
</dbReference>
<dbReference type="InterPro" id="IPR000182">
    <property type="entry name" value="GNAT_dom"/>
</dbReference>
<evidence type="ECO:0000256" key="1">
    <source>
        <dbReference type="ARBA" id="ARBA00022679"/>
    </source>
</evidence>
<dbReference type="Pfam" id="PF00583">
    <property type="entry name" value="Acetyltransf_1"/>
    <property type="match status" value="1"/>
</dbReference>
<dbReference type="Proteomes" id="UP001139319">
    <property type="component" value="Unassembled WGS sequence"/>
</dbReference>
<accession>A0A9X2I3T2</accession>
<evidence type="ECO:0000256" key="2">
    <source>
        <dbReference type="ARBA" id="ARBA00023315"/>
    </source>
</evidence>
<keyword evidence="1" id="KW-0808">Transferase</keyword>